<evidence type="ECO:0000313" key="2">
    <source>
        <dbReference type="EMBL" id="BFO72272.1"/>
    </source>
</evidence>
<proteinExistence type="predicted"/>
<name>A0AB33IUL8_9BACT</name>
<feature type="coiled-coil region" evidence="1">
    <location>
        <begin position="82"/>
        <end position="151"/>
    </location>
</feature>
<dbReference type="AlphaFoldDB" id="A0AB33IUL8"/>
<protein>
    <recommendedName>
        <fullName evidence="3">Lipoprotein</fullName>
    </recommendedName>
</protein>
<keyword evidence="1" id="KW-0175">Coiled coil</keyword>
<evidence type="ECO:0000256" key="1">
    <source>
        <dbReference type="SAM" id="Coils"/>
    </source>
</evidence>
<organism evidence="2">
    <name type="scientific">Prevotella sp. GTC17253</name>
    <dbReference type="NCBI Taxonomy" id="3236793"/>
    <lineage>
        <taxon>Bacteria</taxon>
        <taxon>Pseudomonadati</taxon>
        <taxon>Bacteroidota</taxon>
        <taxon>Bacteroidia</taxon>
        <taxon>Bacteroidales</taxon>
        <taxon>Prevotellaceae</taxon>
        <taxon>Prevotella</taxon>
    </lineage>
</organism>
<evidence type="ECO:0008006" key="3">
    <source>
        <dbReference type="Google" id="ProtNLM"/>
    </source>
</evidence>
<dbReference type="Gene3D" id="1.10.287.1490">
    <property type="match status" value="1"/>
</dbReference>
<dbReference type="EMBL" id="AP035785">
    <property type="protein sequence ID" value="BFO72272.1"/>
    <property type="molecule type" value="Genomic_DNA"/>
</dbReference>
<sequence>MALAIFATLTACNNQQANMASNERIDSLQAIIAERDTEINGMMENFNDIQEGFQAINAAQNRVTVARLGERANRTQVIRENIKLISETMQQNRERIKELQAQLAKSSFKGTALQKTIENLQGQLEEKNKELESLRAELAQKNIHIAQLDSTITDLHTNVNNLTTETQQKSETISQQDKQLHTGYVLFGTKQELKQKRIWVDGKILRNTFNHSYFERIDIRERLEFKLSSTYAKLLTTHPSSSYTLVRDANKQYTLRITNPDEFWSTSKFLVVRTKN</sequence>
<gene>
    <name evidence="2" type="ORF">GTC17253_22380</name>
</gene>
<accession>A0AB33IUL8</accession>
<reference evidence="2" key="1">
    <citation type="submission" date="2024-07" db="EMBL/GenBank/DDBJ databases">
        <title>Complete genome sequence of Prevotella sp. YM-2024 GTC17253.</title>
        <authorList>
            <person name="Hayashi M."/>
            <person name="Muto Y."/>
            <person name="Tanaka K."/>
            <person name="Niwa H."/>
        </authorList>
    </citation>
    <scope>NUCLEOTIDE SEQUENCE</scope>
    <source>
        <strain evidence="2">GTC17253</strain>
    </source>
</reference>